<dbReference type="Gramene" id="Os10t0406350-00">
    <property type="protein sequence ID" value="Os10t0406350-00"/>
    <property type="gene ID" value="Os10g0406350"/>
</dbReference>
<accession>A0A0P0XUM8</accession>
<evidence type="ECO:0000313" key="2">
    <source>
        <dbReference type="Proteomes" id="UP000059680"/>
    </source>
</evidence>
<gene>
    <name evidence="1" type="ordered locus">Os10g0406350</name>
    <name evidence="1" type="ORF">OSNPB_100406350</name>
</gene>
<proteinExistence type="predicted"/>
<reference evidence="1 2" key="2">
    <citation type="journal article" date="2013" name="Plant Cell Physiol.">
        <title>Rice Annotation Project Database (RAP-DB): an integrative and interactive database for rice genomics.</title>
        <authorList>
            <person name="Sakai H."/>
            <person name="Lee S.S."/>
            <person name="Tanaka T."/>
            <person name="Numa H."/>
            <person name="Kim J."/>
            <person name="Kawahara Y."/>
            <person name="Wakimoto H."/>
            <person name="Yang C.C."/>
            <person name="Iwamoto M."/>
            <person name="Abe T."/>
            <person name="Yamada Y."/>
            <person name="Muto A."/>
            <person name="Inokuchi H."/>
            <person name="Ikemura T."/>
            <person name="Matsumoto T."/>
            <person name="Sasaki T."/>
            <person name="Itoh T."/>
        </authorList>
    </citation>
    <scope>NUCLEOTIDE SEQUENCE [LARGE SCALE GENOMIC DNA]</scope>
    <source>
        <strain evidence="2">cv. Nipponbare</strain>
    </source>
</reference>
<dbReference type="AlphaFoldDB" id="A0A0P0XUM8"/>
<keyword evidence="2" id="KW-1185">Reference proteome</keyword>
<reference evidence="1 2" key="3">
    <citation type="journal article" date="2013" name="Rice">
        <title>Improvement of the Oryza sativa Nipponbare reference genome using next generation sequence and optical map data.</title>
        <authorList>
            <person name="Kawahara Y."/>
            <person name="de la Bastide M."/>
            <person name="Hamilton J.P."/>
            <person name="Kanamori H."/>
            <person name="McCombie W.R."/>
            <person name="Ouyang S."/>
            <person name="Schwartz D.C."/>
            <person name="Tanaka T."/>
            <person name="Wu J."/>
            <person name="Zhou S."/>
            <person name="Childs K.L."/>
            <person name="Davidson R.M."/>
            <person name="Lin H."/>
            <person name="Quesada-Ocampo L."/>
            <person name="Vaillancourt B."/>
            <person name="Sakai H."/>
            <person name="Lee S.S."/>
            <person name="Kim J."/>
            <person name="Numa H."/>
            <person name="Itoh T."/>
            <person name="Buell C.R."/>
            <person name="Matsumoto T."/>
        </authorList>
    </citation>
    <scope>NUCLEOTIDE SEQUENCE [LARGE SCALE GENOMIC DNA]</scope>
    <source>
        <strain evidence="2">cv. Nipponbare</strain>
    </source>
</reference>
<name>A0A0P0XUM8_ORYSJ</name>
<reference evidence="2" key="1">
    <citation type="journal article" date="2005" name="Nature">
        <title>The map-based sequence of the rice genome.</title>
        <authorList>
            <consortium name="International rice genome sequencing project (IRGSP)"/>
            <person name="Matsumoto T."/>
            <person name="Wu J."/>
            <person name="Kanamori H."/>
            <person name="Katayose Y."/>
            <person name="Fujisawa M."/>
            <person name="Namiki N."/>
            <person name="Mizuno H."/>
            <person name="Yamamoto K."/>
            <person name="Antonio B.A."/>
            <person name="Baba T."/>
            <person name="Sakata K."/>
            <person name="Nagamura Y."/>
            <person name="Aoki H."/>
            <person name="Arikawa K."/>
            <person name="Arita K."/>
            <person name="Bito T."/>
            <person name="Chiden Y."/>
            <person name="Fujitsuka N."/>
            <person name="Fukunaka R."/>
            <person name="Hamada M."/>
            <person name="Harada C."/>
            <person name="Hayashi A."/>
            <person name="Hijishita S."/>
            <person name="Honda M."/>
            <person name="Hosokawa S."/>
            <person name="Ichikawa Y."/>
            <person name="Idonuma A."/>
            <person name="Iijima M."/>
            <person name="Ikeda M."/>
            <person name="Ikeno M."/>
            <person name="Ito K."/>
            <person name="Ito S."/>
            <person name="Ito T."/>
            <person name="Ito Y."/>
            <person name="Ito Y."/>
            <person name="Iwabuchi A."/>
            <person name="Kamiya K."/>
            <person name="Karasawa W."/>
            <person name="Kurita K."/>
            <person name="Katagiri S."/>
            <person name="Kikuta A."/>
            <person name="Kobayashi H."/>
            <person name="Kobayashi N."/>
            <person name="Machita K."/>
            <person name="Maehara T."/>
            <person name="Masukawa M."/>
            <person name="Mizubayashi T."/>
            <person name="Mukai Y."/>
            <person name="Nagasaki H."/>
            <person name="Nagata Y."/>
            <person name="Naito S."/>
            <person name="Nakashima M."/>
            <person name="Nakama Y."/>
            <person name="Nakamichi Y."/>
            <person name="Nakamura M."/>
            <person name="Meguro A."/>
            <person name="Negishi M."/>
            <person name="Ohta I."/>
            <person name="Ohta T."/>
            <person name="Okamoto M."/>
            <person name="Ono N."/>
            <person name="Saji S."/>
            <person name="Sakaguchi M."/>
            <person name="Sakai K."/>
            <person name="Shibata M."/>
            <person name="Shimokawa T."/>
            <person name="Song J."/>
            <person name="Takazaki Y."/>
            <person name="Terasawa K."/>
            <person name="Tsugane M."/>
            <person name="Tsuji K."/>
            <person name="Ueda S."/>
            <person name="Waki K."/>
            <person name="Yamagata H."/>
            <person name="Yamamoto M."/>
            <person name="Yamamoto S."/>
            <person name="Yamane H."/>
            <person name="Yoshiki S."/>
            <person name="Yoshihara R."/>
            <person name="Yukawa K."/>
            <person name="Zhong H."/>
            <person name="Yano M."/>
            <person name="Yuan Q."/>
            <person name="Ouyang S."/>
            <person name="Liu J."/>
            <person name="Jones K.M."/>
            <person name="Gansberger K."/>
            <person name="Moffat K."/>
            <person name="Hill J."/>
            <person name="Bera J."/>
            <person name="Fadrosh D."/>
            <person name="Jin S."/>
            <person name="Johri S."/>
            <person name="Kim M."/>
            <person name="Overton L."/>
            <person name="Reardon M."/>
            <person name="Tsitrin T."/>
            <person name="Vuong H."/>
            <person name="Weaver B."/>
            <person name="Ciecko A."/>
            <person name="Tallon L."/>
            <person name="Jackson J."/>
            <person name="Pai G."/>
            <person name="Aken S.V."/>
            <person name="Utterback T."/>
            <person name="Reidmuller S."/>
            <person name="Feldblyum T."/>
            <person name="Hsiao J."/>
            <person name="Zismann V."/>
            <person name="Iobst S."/>
            <person name="de Vazeille A.R."/>
            <person name="Buell C.R."/>
            <person name="Ying K."/>
            <person name="Li Y."/>
            <person name="Lu T."/>
            <person name="Huang Y."/>
            <person name="Zhao Q."/>
            <person name="Feng Q."/>
            <person name="Zhang L."/>
            <person name="Zhu J."/>
            <person name="Weng Q."/>
            <person name="Mu J."/>
            <person name="Lu Y."/>
            <person name="Fan D."/>
            <person name="Liu Y."/>
            <person name="Guan J."/>
            <person name="Zhang Y."/>
            <person name="Yu S."/>
            <person name="Liu X."/>
            <person name="Zhang Y."/>
            <person name="Hong G."/>
            <person name="Han B."/>
            <person name="Choisne N."/>
            <person name="Demange N."/>
            <person name="Orjeda G."/>
            <person name="Samain S."/>
            <person name="Cattolico L."/>
            <person name="Pelletier E."/>
            <person name="Couloux A."/>
            <person name="Segurens B."/>
            <person name="Wincker P."/>
            <person name="D'Hont A."/>
            <person name="Scarpelli C."/>
            <person name="Weissenbach J."/>
            <person name="Salanoubat M."/>
            <person name="Quetier F."/>
            <person name="Yu Y."/>
            <person name="Kim H.R."/>
            <person name="Rambo T."/>
            <person name="Currie J."/>
            <person name="Collura K."/>
            <person name="Luo M."/>
            <person name="Yang T."/>
            <person name="Ammiraju J.S.S."/>
            <person name="Engler F."/>
            <person name="Soderlund C."/>
            <person name="Wing R.A."/>
            <person name="Palmer L.E."/>
            <person name="de la Bastide M."/>
            <person name="Spiegel L."/>
            <person name="Nascimento L."/>
            <person name="Zutavern T."/>
            <person name="O'Shaughnessy A."/>
            <person name="Dike S."/>
            <person name="Dedhia N."/>
            <person name="Preston R."/>
            <person name="Balija V."/>
            <person name="McCombie W.R."/>
            <person name="Chow T."/>
            <person name="Chen H."/>
            <person name="Chung M."/>
            <person name="Chen C."/>
            <person name="Shaw J."/>
            <person name="Wu H."/>
            <person name="Hsiao K."/>
            <person name="Chao Y."/>
            <person name="Chu M."/>
            <person name="Cheng C."/>
            <person name="Hour A."/>
            <person name="Lee P."/>
            <person name="Lin S."/>
            <person name="Lin Y."/>
            <person name="Liou J."/>
            <person name="Liu S."/>
            <person name="Hsing Y."/>
            <person name="Raghuvanshi S."/>
            <person name="Mohanty A."/>
            <person name="Bharti A.K."/>
            <person name="Gaur A."/>
            <person name="Gupta V."/>
            <person name="Kumar D."/>
            <person name="Ravi V."/>
            <person name="Vij S."/>
            <person name="Kapur A."/>
            <person name="Khurana P."/>
            <person name="Khurana P."/>
            <person name="Khurana J.P."/>
            <person name="Tyagi A.K."/>
            <person name="Gaikwad K."/>
            <person name="Singh A."/>
            <person name="Dalal V."/>
            <person name="Srivastava S."/>
            <person name="Dixit A."/>
            <person name="Pal A.K."/>
            <person name="Ghazi I.A."/>
            <person name="Yadav M."/>
            <person name="Pandit A."/>
            <person name="Bhargava A."/>
            <person name="Sureshbabu K."/>
            <person name="Batra K."/>
            <person name="Sharma T.R."/>
            <person name="Mohapatra T."/>
            <person name="Singh N.K."/>
            <person name="Messing J."/>
            <person name="Nelson A.B."/>
            <person name="Fuks G."/>
            <person name="Kavchok S."/>
            <person name="Keizer G."/>
            <person name="Linton E."/>
            <person name="Llaca V."/>
            <person name="Song R."/>
            <person name="Tanyolac B."/>
            <person name="Young S."/>
            <person name="Ho-Il K."/>
            <person name="Hahn J.H."/>
            <person name="Sangsakoo G."/>
            <person name="Vanavichit A."/>
            <person name="de Mattos Luiz.A.T."/>
            <person name="Zimmer P.D."/>
            <person name="Malone G."/>
            <person name="Dellagostin O."/>
            <person name="de Oliveira A.C."/>
            <person name="Bevan M."/>
            <person name="Bancroft I."/>
            <person name="Minx P."/>
            <person name="Cordum H."/>
            <person name="Wilson R."/>
            <person name="Cheng Z."/>
            <person name="Jin W."/>
            <person name="Jiang J."/>
            <person name="Leong S.A."/>
            <person name="Iwama H."/>
            <person name="Gojobori T."/>
            <person name="Itoh T."/>
            <person name="Niimura Y."/>
            <person name="Fujii Y."/>
            <person name="Habara T."/>
            <person name="Sakai H."/>
            <person name="Sato Y."/>
            <person name="Wilson G."/>
            <person name="Kumar K."/>
            <person name="McCouch S."/>
            <person name="Juretic N."/>
            <person name="Hoen D."/>
            <person name="Wright S."/>
            <person name="Bruskiewich R."/>
            <person name="Bureau T."/>
            <person name="Miyao A."/>
            <person name="Hirochika H."/>
            <person name="Nishikawa T."/>
            <person name="Kadowaki K."/>
            <person name="Sugiura M."/>
            <person name="Burr B."/>
            <person name="Sasaki T."/>
        </authorList>
    </citation>
    <scope>NUCLEOTIDE SEQUENCE [LARGE SCALE GENOMIC DNA]</scope>
    <source>
        <strain evidence="2">cv. Nipponbare</strain>
    </source>
</reference>
<dbReference type="EMBL" id="AP014966">
    <property type="protein sequence ID" value="BAT10776.1"/>
    <property type="molecule type" value="Genomic_DNA"/>
</dbReference>
<organism evidence="1 2">
    <name type="scientific">Oryza sativa subsp. japonica</name>
    <name type="common">Rice</name>
    <dbReference type="NCBI Taxonomy" id="39947"/>
    <lineage>
        <taxon>Eukaryota</taxon>
        <taxon>Viridiplantae</taxon>
        <taxon>Streptophyta</taxon>
        <taxon>Embryophyta</taxon>
        <taxon>Tracheophyta</taxon>
        <taxon>Spermatophyta</taxon>
        <taxon>Magnoliopsida</taxon>
        <taxon>Liliopsida</taxon>
        <taxon>Poales</taxon>
        <taxon>Poaceae</taxon>
        <taxon>BOP clade</taxon>
        <taxon>Oryzoideae</taxon>
        <taxon>Oryzeae</taxon>
        <taxon>Oryzinae</taxon>
        <taxon>Oryza</taxon>
        <taxon>Oryza sativa</taxon>
    </lineage>
</organism>
<dbReference type="InParanoid" id="A0A0P0XUM8"/>
<dbReference type="Proteomes" id="UP000059680">
    <property type="component" value="Chromosome 10"/>
</dbReference>
<sequence>MMMMMRRRRMLLQPVCRFCYSVADLLVVPVARHLAARGGGVGVPGMGDEPLLAEARHLVGEVQGDRRRVVSASAAAEAEHGGVGGVVGRRGHGGGGGAGADAVEEVGGGGGVLVLAAAGADGDVAHGAAGGPVALAVLAEVARLVDVVVVEVAELGVHAAAPRAWQDLVRLLQLHLLLLLLMARRLAARLRRALAVDDLRPRGGVGDGDSGGFLDVGFG</sequence>
<protein>
    <submittedName>
        <fullName evidence="1">Os10g0406350 protein</fullName>
    </submittedName>
</protein>
<evidence type="ECO:0000313" key="1">
    <source>
        <dbReference type="EMBL" id="BAT10776.1"/>
    </source>
</evidence>
<dbReference type="PaxDb" id="39947-A0A0P0XUM8"/>